<name>A0ABU8C6D2_9GAMM</name>
<comment type="caution">
    <text evidence="2">The sequence shown here is derived from an EMBL/GenBank/DDBJ whole genome shotgun (WGS) entry which is preliminary data.</text>
</comment>
<dbReference type="PANTHER" id="PTHR43745">
    <property type="entry name" value="NITROREDUCTASE MJ1384-RELATED"/>
    <property type="match status" value="1"/>
</dbReference>
<dbReference type="Proteomes" id="UP001375382">
    <property type="component" value="Unassembled WGS sequence"/>
</dbReference>
<evidence type="ECO:0000259" key="1">
    <source>
        <dbReference type="Pfam" id="PF00881"/>
    </source>
</evidence>
<dbReference type="EMBL" id="JALAAR010000005">
    <property type="protein sequence ID" value="MEH8017077.1"/>
    <property type="molecule type" value="Genomic_DNA"/>
</dbReference>
<evidence type="ECO:0000313" key="2">
    <source>
        <dbReference type="EMBL" id="MEH8017077.1"/>
    </source>
</evidence>
<dbReference type="InterPro" id="IPR052544">
    <property type="entry name" value="Bacteriocin_Proc_Enz"/>
</dbReference>
<sequence>MSLLARKNKTSFAEDHWTGSEAAVFHEQTKHTQVELIKKTPRIRTYLSDLKCIQETGRNYKEYDVFRQIQLSDIQLLKQPLSEALKTRRSSYNFNGEALSFADLSDLLGAAAGVTIKRPLSRQLPDEVLASRSYPSGGGLYPCELYVVAINVEGLAAGFYHYDNARHGLDPIADASGIAQLATQCLATQYFPHIACALVITSVFERTVTKYGDRGYRLALLEAGHLMQNLLLTATAQGLGNLCWGAYQDNHLASLLQTDVLAEPPVHMAFIGHCGAAV</sequence>
<dbReference type="PANTHER" id="PTHR43745:SF2">
    <property type="entry name" value="NITROREDUCTASE MJ1384-RELATED"/>
    <property type="match status" value="1"/>
</dbReference>
<keyword evidence="3" id="KW-1185">Reference proteome</keyword>
<protein>
    <submittedName>
        <fullName evidence="2">SagB/ThcOx family dehydrogenase</fullName>
    </submittedName>
</protein>
<feature type="domain" description="Nitroreductase" evidence="1">
    <location>
        <begin position="85"/>
        <end position="263"/>
    </location>
</feature>
<dbReference type="Gene3D" id="3.40.109.10">
    <property type="entry name" value="NADH Oxidase"/>
    <property type="match status" value="1"/>
</dbReference>
<gene>
    <name evidence="2" type="ORF">MN202_07535</name>
</gene>
<dbReference type="RefSeq" id="WP_335735486.1">
    <property type="nucleotide sequence ID" value="NZ_JALAAR010000005.1"/>
</dbReference>
<dbReference type="SUPFAM" id="SSF55469">
    <property type="entry name" value="FMN-dependent nitroreductase-like"/>
    <property type="match status" value="1"/>
</dbReference>
<accession>A0ABU8C6D2</accession>
<organism evidence="2 3">
    <name type="scientific">Rheinheimera muenzenbergensis</name>
    <dbReference type="NCBI Taxonomy" id="1193628"/>
    <lineage>
        <taxon>Bacteria</taxon>
        <taxon>Pseudomonadati</taxon>
        <taxon>Pseudomonadota</taxon>
        <taxon>Gammaproteobacteria</taxon>
        <taxon>Chromatiales</taxon>
        <taxon>Chromatiaceae</taxon>
        <taxon>Rheinheimera</taxon>
    </lineage>
</organism>
<reference evidence="2 3" key="1">
    <citation type="journal article" date="2023" name="Ecotoxicol. Environ. Saf.">
        <title>Mercury remediation potential of mercury-resistant strain Rheinheimera metallidurans sp. nov. isolated from a municipal waste dumping site.</title>
        <authorList>
            <person name="Yadav V."/>
            <person name="Manjhi A."/>
            <person name="Vadakedath N."/>
        </authorList>
    </citation>
    <scope>NUCLEOTIDE SEQUENCE [LARGE SCALE GENOMIC DNA]</scope>
    <source>
        <strain evidence="2 3">E-49</strain>
    </source>
</reference>
<dbReference type="NCBIfam" id="TIGR03605">
    <property type="entry name" value="antibiot_sagB"/>
    <property type="match status" value="1"/>
</dbReference>
<proteinExistence type="predicted"/>
<dbReference type="InterPro" id="IPR020051">
    <property type="entry name" value="SagB-type_dehydrogenase"/>
</dbReference>
<dbReference type="InterPro" id="IPR029479">
    <property type="entry name" value="Nitroreductase"/>
</dbReference>
<dbReference type="CDD" id="cd02142">
    <property type="entry name" value="McbC_SagB-like_oxidoreductase"/>
    <property type="match status" value="1"/>
</dbReference>
<dbReference type="Pfam" id="PF00881">
    <property type="entry name" value="Nitroreductase"/>
    <property type="match status" value="1"/>
</dbReference>
<dbReference type="InterPro" id="IPR000415">
    <property type="entry name" value="Nitroreductase-like"/>
</dbReference>
<evidence type="ECO:0000313" key="3">
    <source>
        <dbReference type="Proteomes" id="UP001375382"/>
    </source>
</evidence>